<proteinExistence type="predicted"/>
<feature type="transmembrane region" description="Helical" evidence="1">
    <location>
        <begin position="322"/>
        <end position="340"/>
    </location>
</feature>
<keyword evidence="3" id="KW-1185">Reference proteome</keyword>
<keyword evidence="1" id="KW-0812">Transmembrane</keyword>
<organism evidence="2 3">
    <name type="scientific">Leucobacter iarius</name>
    <dbReference type="NCBI Taxonomy" id="333963"/>
    <lineage>
        <taxon>Bacteria</taxon>
        <taxon>Bacillati</taxon>
        <taxon>Actinomycetota</taxon>
        <taxon>Actinomycetes</taxon>
        <taxon>Micrococcales</taxon>
        <taxon>Microbacteriaceae</taxon>
        <taxon>Leucobacter</taxon>
    </lineage>
</organism>
<dbReference type="EMBL" id="BAAAOB010000001">
    <property type="protein sequence ID" value="GAA1776311.1"/>
    <property type="molecule type" value="Genomic_DNA"/>
</dbReference>
<feature type="transmembrane region" description="Helical" evidence="1">
    <location>
        <begin position="95"/>
        <end position="112"/>
    </location>
</feature>
<feature type="transmembrane region" description="Helical" evidence="1">
    <location>
        <begin position="297"/>
        <end position="316"/>
    </location>
</feature>
<feature type="transmembrane region" description="Helical" evidence="1">
    <location>
        <begin position="376"/>
        <end position="397"/>
    </location>
</feature>
<gene>
    <name evidence="2" type="ORF">GCM10009768_00990</name>
</gene>
<feature type="transmembrane region" description="Helical" evidence="1">
    <location>
        <begin position="144"/>
        <end position="165"/>
    </location>
</feature>
<evidence type="ECO:0000256" key="1">
    <source>
        <dbReference type="SAM" id="Phobius"/>
    </source>
</evidence>
<feature type="transmembrane region" description="Helical" evidence="1">
    <location>
        <begin position="171"/>
        <end position="191"/>
    </location>
</feature>
<sequence length="442" mass="44104">MTDPMPQLRRIVIDVAGRRHDLAMPRGEALVGALASIGVHLAAGSRVQGPDGSPVDLGTPAAQLLEGGLYAVAGPAATPARRIDRTAAGGSVNPLPWALVGFGIVAAMLAVGDERLRWPTAGVLALAALVSMVFGVARGGTGDIGAAASLVLAGIGSCLGALTILVDAPVLAFAVAGAAMAVLAALLMVVARTARARAAAAPVVVIAALFAALALTGPMLGWAPNQLLIAASAIAVVGIRAAPSLLVGVDPGYHIDYGRFMVLRWTVRGRVPVSIDRIDEQRVREIVAAAEARLDSAILMLAVLAGAGLPAAAPALVGPDPVARISAMVYVLLAVLALLLTSRRTAAPALRIPPRAAAVIGLLLLAAAVVPQSSAAGAAIGAGALLFAALVAAAAVLPLARGERSLGWSRTGDIVDSLAIALVLPAGLLAAGTLDLLRGVLT</sequence>
<feature type="transmembrane region" description="Helical" evidence="1">
    <location>
        <begin position="118"/>
        <end position="137"/>
    </location>
</feature>
<evidence type="ECO:0008006" key="4">
    <source>
        <dbReference type="Google" id="ProtNLM"/>
    </source>
</evidence>
<keyword evidence="1" id="KW-0472">Membrane</keyword>
<feature type="transmembrane region" description="Helical" evidence="1">
    <location>
        <begin position="352"/>
        <end position="370"/>
    </location>
</feature>
<dbReference type="RefSeq" id="WP_344027895.1">
    <property type="nucleotide sequence ID" value="NZ_BAAAOB010000001.1"/>
</dbReference>
<protein>
    <recommendedName>
        <fullName evidence="4">Type VII secretion integral membrane protein EccD</fullName>
    </recommendedName>
</protein>
<accession>A0ABN2L5S0</accession>
<name>A0ABN2L5S0_9MICO</name>
<evidence type="ECO:0000313" key="2">
    <source>
        <dbReference type="EMBL" id="GAA1776311.1"/>
    </source>
</evidence>
<comment type="caution">
    <text evidence="2">The sequence shown here is derived from an EMBL/GenBank/DDBJ whole genome shotgun (WGS) entry which is preliminary data.</text>
</comment>
<keyword evidence="1" id="KW-1133">Transmembrane helix</keyword>
<reference evidence="2 3" key="1">
    <citation type="journal article" date="2019" name="Int. J. Syst. Evol. Microbiol.">
        <title>The Global Catalogue of Microorganisms (GCM) 10K type strain sequencing project: providing services to taxonomists for standard genome sequencing and annotation.</title>
        <authorList>
            <consortium name="The Broad Institute Genomics Platform"/>
            <consortium name="The Broad Institute Genome Sequencing Center for Infectious Disease"/>
            <person name="Wu L."/>
            <person name="Ma J."/>
        </authorList>
    </citation>
    <scope>NUCLEOTIDE SEQUENCE [LARGE SCALE GENOMIC DNA]</scope>
    <source>
        <strain evidence="2 3">JCM 14736</strain>
    </source>
</reference>
<feature type="transmembrane region" description="Helical" evidence="1">
    <location>
        <begin position="227"/>
        <end position="249"/>
    </location>
</feature>
<feature type="transmembrane region" description="Helical" evidence="1">
    <location>
        <begin position="418"/>
        <end position="437"/>
    </location>
</feature>
<evidence type="ECO:0000313" key="3">
    <source>
        <dbReference type="Proteomes" id="UP001500851"/>
    </source>
</evidence>
<dbReference type="Proteomes" id="UP001500851">
    <property type="component" value="Unassembled WGS sequence"/>
</dbReference>
<feature type="transmembrane region" description="Helical" evidence="1">
    <location>
        <begin position="198"/>
        <end position="221"/>
    </location>
</feature>